<evidence type="ECO:0000313" key="2">
    <source>
        <dbReference type="Proteomes" id="UP000823960"/>
    </source>
</evidence>
<name>A0A9D1NRY2_9FIRM</name>
<feature type="non-terminal residue" evidence="1">
    <location>
        <position position="140"/>
    </location>
</feature>
<sequence>MNIFTVAFFGHRIIDNPFPVEQKLEKIIRELLHNKEYVEFLVGRDGDFDQLVSSTVRRCKRAVRDDNSALVWVMPYETAEYRDNEEAFHDYYDDIEVCGASAVGHFKGAHQKRNREMVDRSDLVVFFVERQTGGAYQTLC</sequence>
<dbReference type="SUPFAM" id="SSF102405">
    <property type="entry name" value="MCP/YpsA-like"/>
    <property type="match status" value="1"/>
</dbReference>
<dbReference type="EMBL" id="DVOL01000086">
    <property type="protein sequence ID" value="HIV11208.1"/>
    <property type="molecule type" value="Genomic_DNA"/>
</dbReference>
<accession>A0A9D1NRY2</accession>
<gene>
    <name evidence="1" type="ORF">IAD28_05915</name>
</gene>
<dbReference type="Proteomes" id="UP000823960">
    <property type="component" value="Unassembled WGS sequence"/>
</dbReference>
<reference evidence="1" key="1">
    <citation type="submission" date="2020-10" db="EMBL/GenBank/DDBJ databases">
        <authorList>
            <person name="Gilroy R."/>
        </authorList>
    </citation>
    <scope>NUCLEOTIDE SEQUENCE</scope>
    <source>
        <strain evidence="1">1370</strain>
    </source>
</reference>
<reference evidence="1" key="2">
    <citation type="journal article" date="2021" name="PeerJ">
        <title>Extensive microbial diversity within the chicken gut microbiome revealed by metagenomics and culture.</title>
        <authorList>
            <person name="Gilroy R."/>
            <person name="Ravi A."/>
            <person name="Getino M."/>
            <person name="Pursley I."/>
            <person name="Horton D.L."/>
            <person name="Alikhan N.F."/>
            <person name="Baker D."/>
            <person name="Gharbi K."/>
            <person name="Hall N."/>
            <person name="Watson M."/>
            <person name="Adriaenssens E.M."/>
            <person name="Foster-Nyarko E."/>
            <person name="Jarju S."/>
            <person name="Secka A."/>
            <person name="Antonio M."/>
            <person name="Oren A."/>
            <person name="Chaudhuri R.R."/>
            <person name="La Ragione R."/>
            <person name="Hildebrand F."/>
            <person name="Pallen M.J."/>
        </authorList>
    </citation>
    <scope>NUCLEOTIDE SEQUENCE</scope>
    <source>
        <strain evidence="1">1370</strain>
    </source>
</reference>
<dbReference type="Gene3D" id="3.40.50.450">
    <property type="match status" value="1"/>
</dbReference>
<comment type="caution">
    <text evidence="1">The sequence shown here is derived from an EMBL/GenBank/DDBJ whole genome shotgun (WGS) entry which is preliminary data.</text>
</comment>
<protein>
    <submittedName>
        <fullName evidence="1">Uncharacterized protein</fullName>
    </submittedName>
</protein>
<evidence type="ECO:0000313" key="1">
    <source>
        <dbReference type="EMBL" id="HIV11208.1"/>
    </source>
</evidence>
<dbReference type="AlphaFoldDB" id="A0A9D1NRY2"/>
<organism evidence="1 2">
    <name type="scientific">Candidatus Faeciplasma avium</name>
    <dbReference type="NCBI Taxonomy" id="2840798"/>
    <lineage>
        <taxon>Bacteria</taxon>
        <taxon>Bacillati</taxon>
        <taxon>Bacillota</taxon>
        <taxon>Clostridia</taxon>
        <taxon>Eubacteriales</taxon>
        <taxon>Oscillospiraceae</taxon>
        <taxon>Oscillospiraceae incertae sedis</taxon>
        <taxon>Candidatus Faeciplasma</taxon>
    </lineage>
</organism>
<proteinExistence type="predicted"/>